<keyword evidence="4 6" id="KW-0808">Transferase</keyword>
<evidence type="ECO:0000313" key="8">
    <source>
        <dbReference type="EMBL" id="BAP86676.1"/>
    </source>
</evidence>
<dbReference type="NCBIfam" id="TIGR03801">
    <property type="entry name" value="asp_4_decarbox"/>
    <property type="match status" value="1"/>
</dbReference>
<evidence type="ECO:0000259" key="7">
    <source>
        <dbReference type="Pfam" id="PF00155"/>
    </source>
</evidence>
<comment type="cofactor">
    <cofactor evidence="1 6">
        <name>pyridoxal 5'-phosphate</name>
        <dbReference type="ChEBI" id="CHEBI:597326"/>
    </cofactor>
</comment>
<dbReference type="InterPro" id="IPR022518">
    <property type="entry name" value="Aspartate_4-decarboxylase"/>
</dbReference>
<dbReference type="InterPro" id="IPR015424">
    <property type="entry name" value="PyrdxlP-dep_Trfase"/>
</dbReference>
<dbReference type="EMBL" id="AP014680">
    <property type="protein sequence ID" value="BAP86676.1"/>
    <property type="molecule type" value="Genomic_DNA"/>
</dbReference>
<dbReference type="GO" id="GO:0006520">
    <property type="term" value="P:amino acid metabolic process"/>
    <property type="evidence" value="ECO:0007669"/>
    <property type="project" value="InterPro"/>
</dbReference>
<dbReference type="PANTHER" id="PTHR46383:SF1">
    <property type="entry name" value="ASPARTATE AMINOTRANSFERASE"/>
    <property type="match status" value="1"/>
</dbReference>
<sequence length="556" mass="62993">MVETDVVSNVDLDKFRQIDDTELDKFTKLSNFEISAIFLEYAAKNIRGNRVINAGRGNPNWINTLARLAYGKLVNFGVKESGETFERDDGVMAGYIDGIGVGKRFLDSLSDSDTVDQFLRNAVNYCVIKLGVDEDAFVKELLDGAIGNNYPVPSRALKYTENILNAYLQKNLYKGVDLINETEVFPTEGGTAAMVYLFQELKQSHILNPGDTIAINSPIFTPYLQIPELSEYNLKIVRLAANEDDNWQMTDEQMDVLKDDRIKAFFDVNPTNPSARAYSPHTLEKFKDVVSANPNLIIVSDDVYGTFADDYQSIYASVPHNTLLVYSFSKLYGATGQRLGLIAVNKDNVCDRIITRLAQDDDEIHEEFNQRYSMVVPEPDEMKFIDRTVADSRAIGLYHTSGLSTPQQIMMDLFALTSLVSENVDDYILTSKKVVNYRYHALWDEMGVNVDNSHANTKYYTLLNIYDLVEKLHGKEFGEYFRSQYSYLSFPYRLAKEFGAVVMDASGFGAKKGYLRISLANLTSGDYRDLAKCMKALIGEYYLEFQQQKNQTKINQ</sequence>
<dbReference type="InterPro" id="IPR050596">
    <property type="entry name" value="AspAT/PAT-like"/>
</dbReference>
<name>A0A0A1H1V2_9LACO</name>
<feature type="domain" description="Aminotransferase class I/classII large" evidence="7">
    <location>
        <begin position="156"/>
        <end position="353"/>
    </location>
</feature>
<accession>A0A0A1H1V2</accession>
<dbReference type="NCBIfam" id="NF006755">
    <property type="entry name" value="PRK09275.1"/>
    <property type="match status" value="1"/>
</dbReference>
<dbReference type="InterPro" id="IPR015421">
    <property type="entry name" value="PyrdxlP-dep_Trfase_major"/>
</dbReference>
<evidence type="ECO:0000256" key="1">
    <source>
        <dbReference type="ARBA" id="ARBA00001933"/>
    </source>
</evidence>
<keyword evidence="5" id="KW-0663">Pyridoxal phosphate</keyword>
<dbReference type="HOGENOM" id="CLU_038911_0_0_9"/>
<dbReference type="Proteomes" id="UP000031620">
    <property type="component" value="Chromosome"/>
</dbReference>
<dbReference type="InterPro" id="IPR004838">
    <property type="entry name" value="NHTrfase_class1_PyrdxlP-BS"/>
</dbReference>
<dbReference type="GO" id="GO:0008483">
    <property type="term" value="F:transaminase activity"/>
    <property type="evidence" value="ECO:0007669"/>
    <property type="project" value="UniProtKB-KW"/>
</dbReference>
<comment type="similarity">
    <text evidence="2 6">Belongs to the class-I pyridoxal-phosphate-dependent aminotransferase family.</text>
</comment>
<dbReference type="STRING" id="1291742.LOOC260_121710"/>
<evidence type="ECO:0000256" key="3">
    <source>
        <dbReference type="ARBA" id="ARBA00022576"/>
    </source>
</evidence>
<dbReference type="GO" id="GO:0030170">
    <property type="term" value="F:pyridoxal phosphate binding"/>
    <property type="evidence" value="ECO:0007669"/>
    <property type="project" value="InterPro"/>
</dbReference>
<dbReference type="KEGG" id="lho:LOOC260_121710"/>
<dbReference type="CDD" id="cd00609">
    <property type="entry name" value="AAT_like"/>
    <property type="match status" value="1"/>
</dbReference>
<dbReference type="Gene3D" id="1.10.20.110">
    <property type="match status" value="1"/>
</dbReference>
<evidence type="ECO:0000256" key="6">
    <source>
        <dbReference type="RuleBase" id="RU000481"/>
    </source>
</evidence>
<dbReference type="PANTHER" id="PTHR46383">
    <property type="entry name" value="ASPARTATE AMINOTRANSFERASE"/>
    <property type="match status" value="1"/>
</dbReference>
<evidence type="ECO:0000256" key="5">
    <source>
        <dbReference type="ARBA" id="ARBA00022898"/>
    </source>
</evidence>
<organism evidence="8 9">
    <name type="scientific">Paucilactobacillus hokkaidonensis JCM 18461</name>
    <dbReference type="NCBI Taxonomy" id="1291742"/>
    <lineage>
        <taxon>Bacteria</taxon>
        <taxon>Bacillati</taxon>
        <taxon>Bacillota</taxon>
        <taxon>Bacilli</taxon>
        <taxon>Lactobacillales</taxon>
        <taxon>Lactobacillaceae</taxon>
        <taxon>Paucilactobacillus</taxon>
    </lineage>
</organism>
<dbReference type="InterPro" id="IPR015422">
    <property type="entry name" value="PyrdxlP-dep_Trfase_small"/>
</dbReference>
<dbReference type="AlphaFoldDB" id="A0A0A1H1V2"/>
<evidence type="ECO:0000256" key="4">
    <source>
        <dbReference type="ARBA" id="ARBA00022679"/>
    </source>
</evidence>
<proteinExistence type="inferred from homology"/>
<dbReference type="SUPFAM" id="SSF53383">
    <property type="entry name" value="PLP-dependent transferases"/>
    <property type="match status" value="1"/>
</dbReference>
<dbReference type="InterPro" id="IPR004839">
    <property type="entry name" value="Aminotransferase_I/II_large"/>
</dbReference>
<dbReference type="Pfam" id="PF00155">
    <property type="entry name" value="Aminotran_1_2"/>
    <property type="match status" value="1"/>
</dbReference>
<gene>
    <name evidence="8" type="ORF">LOOC260_121710</name>
</gene>
<protein>
    <recommendedName>
        <fullName evidence="6">Aminotransferase</fullName>
        <ecNumber evidence="6">2.6.1.-</ecNumber>
    </recommendedName>
</protein>
<dbReference type="PROSITE" id="PS00105">
    <property type="entry name" value="AA_TRANSFER_CLASS_1"/>
    <property type="match status" value="1"/>
</dbReference>
<evidence type="ECO:0000313" key="9">
    <source>
        <dbReference type="Proteomes" id="UP000031620"/>
    </source>
</evidence>
<evidence type="ECO:0000256" key="2">
    <source>
        <dbReference type="ARBA" id="ARBA00007441"/>
    </source>
</evidence>
<dbReference type="Gene3D" id="3.40.640.10">
    <property type="entry name" value="Type I PLP-dependent aspartate aminotransferase-like (Major domain)"/>
    <property type="match status" value="1"/>
</dbReference>
<dbReference type="Gene3D" id="3.90.1150.10">
    <property type="entry name" value="Aspartate Aminotransferase, domain 1"/>
    <property type="match status" value="1"/>
</dbReference>
<dbReference type="RefSeq" id="WP_041094917.1">
    <property type="nucleotide sequence ID" value="NZ_AP014680.1"/>
</dbReference>
<reference evidence="8 9" key="1">
    <citation type="submission" date="2014-11" db="EMBL/GenBank/DDBJ databases">
        <title>Complete genome sequence and analysis of Lactobacillus hokkaidonensis LOOC260T.</title>
        <authorList>
            <person name="Tanizawa Y."/>
            <person name="Tohno M."/>
            <person name="Kaminuma E."/>
            <person name="Nakamura Y."/>
            <person name="Arita M."/>
        </authorList>
    </citation>
    <scope>NUCLEOTIDE SEQUENCE [LARGE SCALE GENOMIC DNA]</scope>
    <source>
        <strain evidence="8 9">LOOC260</strain>
    </source>
</reference>
<dbReference type="EC" id="2.6.1.-" evidence="6"/>
<keyword evidence="3 6" id="KW-0032">Aminotransferase</keyword>